<dbReference type="Proteomes" id="UP000198577">
    <property type="component" value="Unassembled WGS sequence"/>
</dbReference>
<dbReference type="InterPro" id="IPR041908">
    <property type="entry name" value="CtsR_C_sf"/>
</dbReference>
<organism evidence="10 11">
    <name type="scientific">Caldicoprobacter faecalis</name>
    <dbReference type="NCBI Taxonomy" id="937334"/>
    <lineage>
        <taxon>Bacteria</taxon>
        <taxon>Bacillati</taxon>
        <taxon>Bacillota</taxon>
        <taxon>Clostridia</taxon>
        <taxon>Caldicoprobacterales</taxon>
        <taxon>Caldicoprobacteraceae</taxon>
        <taxon>Caldicoprobacter</taxon>
    </lineage>
</organism>
<accession>A0A1I5UTS6</accession>
<evidence type="ECO:0000256" key="5">
    <source>
        <dbReference type="ARBA" id="ARBA00023125"/>
    </source>
</evidence>
<evidence type="ECO:0000256" key="2">
    <source>
        <dbReference type="ARBA" id="ARBA00014129"/>
    </source>
</evidence>
<gene>
    <name evidence="10" type="ORF">SAMN05444406_10856</name>
</gene>
<comment type="similarity">
    <text evidence="1 7">Belongs to the CtsR family.</text>
</comment>
<dbReference type="GO" id="GO:0006355">
    <property type="term" value="P:regulation of DNA-templated transcription"/>
    <property type="evidence" value="ECO:0007669"/>
    <property type="project" value="UniProtKB-UniRule"/>
</dbReference>
<dbReference type="GO" id="GO:0003677">
    <property type="term" value="F:DNA binding"/>
    <property type="evidence" value="ECO:0007669"/>
    <property type="project" value="UniProtKB-UniRule"/>
</dbReference>
<dbReference type="RefSeq" id="WP_025748556.1">
    <property type="nucleotide sequence ID" value="NZ_FOXR01000008.1"/>
</dbReference>
<feature type="domain" description="CtsR N-terminal HTH" evidence="8">
    <location>
        <begin position="3"/>
        <end position="72"/>
    </location>
</feature>
<dbReference type="Gene3D" id="3.30.56.130">
    <property type="entry name" value="Transcriptional regulator CtsR, winged HTH domain"/>
    <property type="match status" value="1"/>
</dbReference>
<name>A0A1I5UTS6_9FIRM</name>
<dbReference type="InterPro" id="IPR008463">
    <property type="entry name" value="CtsR"/>
</dbReference>
<keyword evidence="4 7" id="KW-0805">Transcription regulation</keyword>
<reference evidence="10 11" key="1">
    <citation type="submission" date="2016-10" db="EMBL/GenBank/DDBJ databases">
        <authorList>
            <person name="de Groot N.N."/>
        </authorList>
    </citation>
    <scope>NUCLEOTIDE SEQUENCE [LARGE SCALE GENOMIC DNA]</scope>
    <source>
        <strain evidence="10 11">DSM 20678</strain>
    </source>
</reference>
<dbReference type="AlphaFoldDB" id="A0A1I5UTS6"/>
<dbReference type="STRING" id="937334.SAMN05444406_10856"/>
<evidence type="ECO:0000256" key="7">
    <source>
        <dbReference type="PIRNR" id="PIRNR010607"/>
    </source>
</evidence>
<dbReference type="InterPro" id="IPR040465">
    <property type="entry name" value="CtsR_N"/>
</dbReference>
<proteinExistence type="inferred from homology"/>
<evidence type="ECO:0000259" key="9">
    <source>
        <dbReference type="Pfam" id="PF17727"/>
    </source>
</evidence>
<dbReference type="InterPro" id="IPR041902">
    <property type="entry name" value="CtsR_N_sf"/>
</dbReference>
<dbReference type="EMBL" id="FOXR01000008">
    <property type="protein sequence ID" value="SFP98427.1"/>
    <property type="molecule type" value="Genomic_DNA"/>
</dbReference>
<evidence type="ECO:0000256" key="1">
    <source>
        <dbReference type="ARBA" id="ARBA00010189"/>
    </source>
</evidence>
<evidence type="ECO:0000313" key="10">
    <source>
        <dbReference type="EMBL" id="SFP98427.1"/>
    </source>
</evidence>
<dbReference type="Gene3D" id="1.10.1200.150">
    <property type="entry name" value="Transcriptional regulator CtsR, C-terminal domain"/>
    <property type="match status" value="1"/>
</dbReference>
<dbReference type="InterPro" id="IPR041473">
    <property type="entry name" value="CtsR_C"/>
</dbReference>
<keyword evidence="3 7" id="KW-0678">Repressor</keyword>
<evidence type="ECO:0000313" key="11">
    <source>
        <dbReference type="Proteomes" id="UP000198577"/>
    </source>
</evidence>
<sequence>MARLSDMIEEFIKALLEESNGQLELQRNELADYFECAPSQINYVLATRFSLDRGYYIESRRGGGGYIRIIRLDMDNNDYIMYLLKERIGNRISQQAAEDIIHHMLDKGIITERESLIMKAAIQDKGIGIPTNLKDNVRASIMKAMLTTILKLRN</sequence>
<protein>
    <recommendedName>
        <fullName evidence="2 7">Transcriptional regulator CtsR</fullName>
    </recommendedName>
</protein>
<keyword evidence="11" id="KW-1185">Reference proteome</keyword>
<keyword evidence="6 7" id="KW-0804">Transcription</keyword>
<dbReference type="PIRSF" id="PIRSF010607">
    <property type="entry name" value="Txn_repr_CtsR"/>
    <property type="match status" value="1"/>
</dbReference>
<evidence type="ECO:0000259" key="8">
    <source>
        <dbReference type="Pfam" id="PF05848"/>
    </source>
</evidence>
<evidence type="ECO:0000256" key="3">
    <source>
        <dbReference type="ARBA" id="ARBA00022491"/>
    </source>
</evidence>
<evidence type="ECO:0000256" key="6">
    <source>
        <dbReference type="ARBA" id="ARBA00023163"/>
    </source>
</evidence>
<feature type="domain" description="CtsR C-terminal dimerization" evidence="9">
    <location>
        <begin position="77"/>
        <end position="147"/>
    </location>
</feature>
<dbReference type="Pfam" id="PF17727">
    <property type="entry name" value="CtsR_C"/>
    <property type="match status" value="1"/>
</dbReference>
<dbReference type="OrthoDB" id="1680813at2"/>
<keyword evidence="5 7" id="KW-0238">DNA-binding</keyword>
<evidence type="ECO:0000256" key="4">
    <source>
        <dbReference type="ARBA" id="ARBA00023015"/>
    </source>
</evidence>
<dbReference type="Pfam" id="PF05848">
    <property type="entry name" value="CtsR"/>
    <property type="match status" value="1"/>
</dbReference>